<accession>Q1CYW4</accession>
<feature type="transmembrane region" description="Helical" evidence="1">
    <location>
        <begin position="12"/>
        <end position="30"/>
    </location>
</feature>
<evidence type="ECO:0000313" key="2">
    <source>
        <dbReference type="EMBL" id="ABF87129.1"/>
    </source>
</evidence>
<evidence type="ECO:0000256" key="1">
    <source>
        <dbReference type="SAM" id="Phobius"/>
    </source>
</evidence>
<protein>
    <submittedName>
        <fullName evidence="2">Uncharacterized protein</fullName>
    </submittedName>
</protein>
<sequence>MQLGSIRVLRLWVWLVFVVGWWVWTGRVHMATPSSGVSISEEERTTMKKLLLGFMLAVVPAVGCGVGADDAPTDTVETVTTESGESINLDYSPLTSEEEPLASMGDADGEVSAMGPNCWVTLLYCKDPRYNDWATCKQNGKCTTKQFVDNCLALYKKTC</sequence>
<dbReference type="Proteomes" id="UP000002402">
    <property type="component" value="Chromosome"/>
</dbReference>
<dbReference type="HOGENOM" id="CLU_140315_0_0_7"/>
<proteinExistence type="predicted"/>
<keyword evidence="3" id="KW-1185">Reference proteome</keyword>
<dbReference type="STRING" id="246197.MXAN_6282"/>
<dbReference type="EMBL" id="CP000113">
    <property type="protein sequence ID" value="ABF87129.1"/>
    <property type="molecule type" value="Genomic_DNA"/>
</dbReference>
<name>Q1CYW4_MYXXD</name>
<gene>
    <name evidence="2" type="ordered locus">MXAN_6282</name>
</gene>
<dbReference type="AlphaFoldDB" id="Q1CYW4"/>
<keyword evidence="1" id="KW-0812">Transmembrane</keyword>
<organism evidence="2 3">
    <name type="scientific">Myxococcus xanthus (strain DK1622)</name>
    <dbReference type="NCBI Taxonomy" id="246197"/>
    <lineage>
        <taxon>Bacteria</taxon>
        <taxon>Pseudomonadati</taxon>
        <taxon>Myxococcota</taxon>
        <taxon>Myxococcia</taxon>
        <taxon>Myxococcales</taxon>
        <taxon>Cystobacterineae</taxon>
        <taxon>Myxococcaceae</taxon>
        <taxon>Myxococcus</taxon>
    </lineage>
</organism>
<keyword evidence="1" id="KW-1133">Transmembrane helix</keyword>
<keyword evidence="1" id="KW-0472">Membrane</keyword>
<dbReference type="EnsemblBacteria" id="ABF87129">
    <property type="protein sequence ID" value="ABF87129"/>
    <property type="gene ID" value="MXAN_6282"/>
</dbReference>
<reference evidence="2 3" key="1">
    <citation type="journal article" date="2006" name="Proc. Natl. Acad. Sci. U.S.A.">
        <title>Evolution of sensory complexity recorded in a myxobacterial genome.</title>
        <authorList>
            <person name="Goldman B.S."/>
            <person name="Nierman W.C."/>
            <person name="Kaiser D."/>
            <person name="Slater S.C."/>
            <person name="Durkin A.S."/>
            <person name="Eisen J.A."/>
            <person name="Ronning C.M."/>
            <person name="Barbazuk W.B."/>
            <person name="Blanchard M."/>
            <person name="Field C."/>
            <person name="Halling C."/>
            <person name="Hinkle G."/>
            <person name="Iartchuk O."/>
            <person name="Kim H.S."/>
            <person name="Mackenzie C."/>
            <person name="Madupu R."/>
            <person name="Miller N."/>
            <person name="Shvartsbeyn A."/>
            <person name="Sullivan S.A."/>
            <person name="Vaudin M."/>
            <person name="Wiegand R."/>
            <person name="Kaplan H.B."/>
        </authorList>
    </citation>
    <scope>NUCLEOTIDE SEQUENCE [LARGE SCALE GENOMIC DNA]</scope>
    <source>
        <strain evidence="3">DK1622</strain>
    </source>
</reference>
<dbReference type="KEGG" id="mxa:MXAN_6282"/>
<evidence type="ECO:0000313" key="3">
    <source>
        <dbReference type="Proteomes" id="UP000002402"/>
    </source>
</evidence>